<dbReference type="PANTHER" id="PTHR46268:SF6">
    <property type="entry name" value="UNIVERSAL STRESS PROTEIN UP12"/>
    <property type="match status" value="1"/>
</dbReference>
<dbReference type="InterPro" id="IPR014729">
    <property type="entry name" value="Rossmann-like_a/b/a_fold"/>
</dbReference>
<dbReference type="RefSeq" id="WP_140990678.1">
    <property type="nucleotide sequence ID" value="NZ_VHIQ01000005.1"/>
</dbReference>
<feature type="domain" description="UspA" evidence="2">
    <location>
        <begin position="148"/>
        <end position="276"/>
    </location>
</feature>
<evidence type="ECO:0000256" key="1">
    <source>
        <dbReference type="ARBA" id="ARBA00008791"/>
    </source>
</evidence>
<gene>
    <name evidence="3" type="ORF">FJ651_11550</name>
</gene>
<dbReference type="InterPro" id="IPR006015">
    <property type="entry name" value="Universal_stress_UspA"/>
</dbReference>
<evidence type="ECO:0000313" key="4">
    <source>
        <dbReference type="Proteomes" id="UP000317332"/>
    </source>
</evidence>
<dbReference type="CDD" id="cd00293">
    <property type="entry name" value="USP-like"/>
    <property type="match status" value="2"/>
</dbReference>
<protein>
    <submittedName>
        <fullName evidence="3">Universal stress protein</fullName>
    </submittedName>
</protein>
<reference evidence="3 4" key="1">
    <citation type="submission" date="2019-06" db="EMBL/GenBank/DDBJ databases">
        <title>Flavobacteriaceae Paucihalobacterium erythroidium CWB-1, complete genome.</title>
        <authorList>
            <person name="Wu S."/>
        </authorList>
    </citation>
    <scope>NUCLEOTIDE SEQUENCE [LARGE SCALE GENOMIC DNA]</scope>
    <source>
        <strain evidence="3 4">CWB-1</strain>
    </source>
</reference>
<dbReference type="SUPFAM" id="SSF52402">
    <property type="entry name" value="Adenine nucleotide alpha hydrolases-like"/>
    <property type="match status" value="2"/>
</dbReference>
<comment type="similarity">
    <text evidence="1">Belongs to the universal stress protein A family.</text>
</comment>
<evidence type="ECO:0000313" key="3">
    <source>
        <dbReference type="EMBL" id="TPV32931.1"/>
    </source>
</evidence>
<dbReference type="Pfam" id="PF00582">
    <property type="entry name" value="Usp"/>
    <property type="match status" value="2"/>
</dbReference>
<dbReference type="EMBL" id="VHIQ01000005">
    <property type="protein sequence ID" value="TPV32931.1"/>
    <property type="molecule type" value="Genomic_DNA"/>
</dbReference>
<feature type="domain" description="UspA" evidence="2">
    <location>
        <begin position="1"/>
        <end position="140"/>
    </location>
</feature>
<dbReference type="InterPro" id="IPR006016">
    <property type="entry name" value="UspA"/>
</dbReference>
<sequence length="277" mass="31321">MKKIIVPVDFSEHSVYAMEAAAILAKRNNAQILALHMLELSESSFSEQATNQPLNSIFFYKRAEQEFETFLKQDFLKDIKVIPAIKKYKVFKEVNDVAKHENADLIIMGSHGASGLNEIFVGSNTERVVRHSETPVLVVKSKPENMKFDHVVYGCDFTDESISSYIKVTKFFAKMDSQVHLLYVNLPDFAFKSTNEMEARVAEFLKKTEGNLKKMKDVVFYSDYSIEKGVLNYSAKIGADLIAVSTHGRKGIAHFFEGSISEDIANHSVLPVMTFRI</sequence>
<dbReference type="Gene3D" id="3.40.50.620">
    <property type="entry name" value="HUPs"/>
    <property type="match status" value="2"/>
</dbReference>
<comment type="caution">
    <text evidence="3">The sequence shown here is derived from an EMBL/GenBank/DDBJ whole genome shotgun (WGS) entry which is preliminary data.</text>
</comment>
<dbReference type="PRINTS" id="PR01438">
    <property type="entry name" value="UNVRSLSTRESS"/>
</dbReference>
<dbReference type="PANTHER" id="PTHR46268">
    <property type="entry name" value="STRESS RESPONSE PROTEIN NHAX"/>
    <property type="match status" value="1"/>
</dbReference>
<name>A0A506PGE7_9FLAO</name>
<evidence type="ECO:0000259" key="2">
    <source>
        <dbReference type="Pfam" id="PF00582"/>
    </source>
</evidence>
<organism evidence="3 4">
    <name type="scientific">Paucihalobacter ruber</name>
    <dbReference type="NCBI Taxonomy" id="2567861"/>
    <lineage>
        <taxon>Bacteria</taxon>
        <taxon>Pseudomonadati</taxon>
        <taxon>Bacteroidota</taxon>
        <taxon>Flavobacteriia</taxon>
        <taxon>Flavobacteriales</taxon>
        <taxon>Flavobacteriaceae</taxon>
        <taxon>Paucihalobacter</taxon>
    </lineage>
</organism>
<dbReference type="Proteomes" id="UP000317332">
    <property type="component" value="Unassembled WGS sequence"/>
</dbReference>
<dbReference type="AlphaFoldDB" id="A0A506PGE7"/>
<proteinExistence type="inferred from homology"/>
<accession>A0A506PGE7</accession>
<dbReference type="OrthoDB" id="9788959at2"/>
<keyword evidence="4" id="KW-1185">Reference proteome</keyword>